<keyword evidence="1" id="KW-0505">Motor protein</keyword>
<evidence type="ECO:0000256" key="1">
    <source>
        <dbReference type="ARBA" id="ARBA00023175"/>
    </source>
</evidence>
<organism evidence="5 6">
    <name type="scientific">Coccomyxa viridis</name>
    <dbReference type="NCBI Taxonomy" id="1274662"/>
    <lineage>
        <taxon>Eukaryota</taxon>
        <taxon>Viridiplantae</taxon>
        <taxon>Chlorophyta</taxon>
        <taxon>core chlorophytes</taxon>
        <taxon>Trebouxiophyceae</taxon>
        <taxon>Trebouxiophyceae incertae sedis</taxon>
        <taxon>Coccomyxaceae</taxon>
        <taxon>Coccomyxa</taxon>
    </lineage>
</organism>
<evidence type="ECO:0000313" key="6">
    <source>
        <dbReference type="Proteomes" id="UP001497392"/>
    </source>
</evidence>
<dbReference type="SMART" id="SM00129">
    <property type="entry name" value="KISc"/>
    <property type="match status" value="1"/>
</dbReference>
<dbReference type="PANTHER" id="PTHR24115:SF9">
    <property type="entry name" value="KINESIN HEAVY CHAIN"/>
    <property type="match status" value="1"/>
</dbReference>
<feature type="domain" description="Kinesin motor" evidence="4">
    <location>
        <begin position="14"/>
        <end position="254"/>
    </location>
</feature>
<dbReference type="EMBL" id="CAXHTA020000004">
    <property type="protein sequence ID" value="CAL5220573.1"/>
    <property type="molecule type" value="Genomic_DNA"/>
</dbReference>
<evidence type="ECO:0000313" key="5">
    <source>
        <dbReference type="EMBL" id="CAL5220573.1"/>
    </source>
</evidence>
<keyword evidence="3" id="KW-1133">Transmembrane helix</keyword>
<dbReference type="PROSITE" id="PS50067">
    <property type="entry name" value="KINESIN_MOTOR_2"/>
    <property type="match status" value="1"/>
</dbReference>
<feature type="transmembrane region" description="Helical" evidence="3">
    <location>
        <begin position="362"/>
        <end position="382"/>
    </location>
</feature>
<comment type="caution">
    <text evidence="5">The sequence shown here is derived from an EMBL/GenBank/DDBJ whole genome shotgun (WGS) entry which is preliminary data.</text>
</comment>
<keyword evidence="6" id="KW-1185">Reference proteome</keyword>
<proteinExistence type="inferred from homology"/>
<reference evidence="5 6" key="1">
    <citation type="submission" date="2024-06" db="EMBL/GenBank/DDBJ databases">
        <authorList>
            <person name="Kraege A."/>
            <person name="Thomma B."/>
        </authorList>
    </citation>
    <scope>NUCLEOTIDE SEQUENCE [LARGE SCALE GENOMIC DNA]</scope>
</reference>
<name>A0ABP1FR04_9CHLO</name>
<dbReference type="InterPro" id="IPR036961">
    <property type="entry name" value="Kinesin_motor_dom_sf"/>
</dbReference>
<dbReference type="InterPro" id="IPR027417">
    <property type="entry name" value="P-loop_NTPase"/>
</dbReference>
<dbReference type="Proteomes" id="UP001497392">
    <property type="component" value="Unassembled WGS sequence"/>
</dbReference>
<dbReference type="Pfam" id="PF00225">
    <property type="entry name" value="Kinesin"/>
    <property type="match status" value="1"/>
</dbReference>
<comment type="caution">
    <text evidence="2">Lacks conserved residue(s) required for the propagation of feature annotation.</text>
</comment>
<accession>A0ABP1FR04</accession>
<dbReference type="PANTHER" id="PTHR24115">
    <property type="entry name" value="KINESIN-RELATED"/>
    <property type="match status" value="1"/>
</dbReference>
<gene>
    <name evidence="5" type="primary">g2611</name>
    <name evidence="5" type="ORF">VP750_LOCUS2232</name>
</gene>
<evidence type="ECO:0000259" key="4">
    <source>
        <dbReference type="PROSITE" id="PS50067"/>
    </source>
</evidence>
<dbReference type="SUPFAM" id="SSF52540">
    <property type="entry name" value="P-loop containing nucleoside triphosphate hydrolases"/>
    <property type="match status" value="1"/>
</dbReference>
<protein>
    <submittedName>
        <fullName evidence="5">G2611 protein</fullName>
    </submittedName>
</protein>
<dbReference type="PRINTS" id="PR00380">
    <property type="entry name" value="KINESINHEAVY"/>
</dbReference>
<evidence type="ECO:0000256" key="2">
    <source>
        <dbReference type="PROSITE-ProRule" id="PRU00283"/>
    </source>
</evidence>
<dbReference type="InterPro" id="IPR027640">
    <property type="entry name" value="Kinesin-like_fam"/>
</dbReference>
<dbReference type="Gene3D" id="3.40.850.10">
    <property type="entry name" value="Kinesin motor domain"/>
    <property type="match status" value="1"/>
</dbReference>
<dbReference type="InterPro" id="IPR001752">
    <property type="entry name" value="Kinesin_motor_dom"/>
</dbReference>
<dbReference type="Gene3D" id="1.20.58.1980">
    <property type="match status" value="1"/>
</dbReference>
<sequence length="386" mass="41031">MVPSDDGQTRNTSNVRVIARVRPPFVFEVSGCITCPMDNTLEVVSQEGSSLQFPFDKVHVLPNGASNTQSDIFKDVQDIVLSPLEGRSGCVIAYGLEGSGKKHTVAGDPISSTDQGLVGRSIKHLAQGISEIMITDGSLFQVHLSLVGISQEIGEDMMSYQPIPSQSTASTSLAMQQYKSLGFTITELNQLSAKGPLVDLTQQGLARQVAASIHASSRSHVLITFTVERHLPDGSVMHGKLTVVKLAGSEKQDKILALALPLAMQGIAEGKARMALIICCSPAASDAADTLSSLQFGMLAKSIMTSVQVPAVKTAADVKEEPQPPEEVASKLDAADAAARPREYARAARPQEPMFSISLDTIMMVFPALAIGGIALAVYLWMNQGE</sequence>
<comment type="similarity">
    <text evidence="2">Belongs to the TRAFAC class myosin-kinesin ATPase superfamily. Kinesin family.</text>
</comment>
<evidence type="ECO:0000256" key="3">
    <source>
        <dbReference type="SAM" id="Phobius"/>
    </source>
</evidence>
<keyword evidence="3" id="KW-0812">Transmembrane</keyword>
<keyword evidence="3" id="KW-0472">Membrane</keyword>